<comment type="caution">
    <text evidence="1">The sequence shown here is derived from an EMBL/GenBank/DDBJ whole genome shotgun (WGS) entry which is preliminary data.</text>
</comment>
<dbReference type="AlphaFoldDB" id="A0A0G0XL22"/>
<organism evidence="1 2">
    <name type="scientific">Candidatus Uhrbacteria bacterium GW2011_GWF2_41_16</name>
    <dbReference type="NCBI Taxonomy" id="1618997"/>
    <lineage>
        <taxon>Bacteria</taxon>
        <taxon>Candidatus Uhriibacteriota</taxon>
    </lineage>
</organism>
<accession>A0A0G0XL22</accession>
<proteinExistence type="predicted"/>
<dbReference type="Proteomes" id="UP000034746">
    <property type="component" value="Unassembled WGS sequence"/>
</dbReference>
<sequence length="110" mass="12224">MSTLYVEYRKGKDNPLTKAVVQVGIHLLDAELVDQLVRDDETEADVAIVDDAGIAQKVISETEKTIVLISYLTKEDGLVAKAFASRFSARWFLEFGTALIDLACDMKKED</sequence>
<gene>
    <name evidence="1" type="ORF">UU48_C0014G0023</name>
</gene>
<reference evidence="1 2" key="1">
    <citation type="journal article" date="2015" name="Nature">
        <title>rRNA introns, odd ribosomes, and small enigmatic genomes across a large radiation of phyla.</title>
        <authorList>
            <person name="Brown C.T."/>
            <person name="Hug L.A."/>
            <person name="Thomas B.C."/>
            <person name="Sharon I."/>
            <person name="Castelle C.J."/>
            <person name="Singh A."/>
            <person name="Wilkins M.J."/>
            <person name="Williams K.H."/>
            <person name="Banfield J.F."/>
        </authorList>
    </citation>
    <scope>NUCLEOTIDE SEQUENCE [LARGE SCALE GENOMIC DNA]</scope>
</reference>
<dbReference type="EMBL" id="LCAU01000014">
    <property type="protein sequence ID" value="KKR97490.1"/>
    <property type="molecule type" value="Genomic_DNA"/>
</dbReference>
<evidence type="ECO:0000313" key="2">
    <source>
        <dbReference type="Proteomes" id="UP000034746"/>
    </source>
</evidence>
<protein>
    <submittedName>
        <fullName evidence="1">Uncharacterized protein</fullName>
    </submittedName>
</protein>
<name>A0A0G0XL22_9BACT</name>
<evidence type="ECO:0000313" key="1">
    <source>
        <dbReference type="EMBL" id="KKR97490.1"/>
    </source>
</evidence>